<dbReference type="PROSITE" id="PS51915">
    <property type="entry name" value="ZAD"/>
    <property type="match status" value="1"/>
</dbReference>
<feature type="binding site" evidence="1">
    <location>
        <position position="54"/>
    </location>
    <ligand>
        <name>Zn(2+)</name>
        <dbReference type="ChEBI" id="CHEBI:29105"/>
    </ligand>
</feature>
<organism evidence="4 5">
    <name type="scientific">Diabrotica virgifera virgifera</name>
    <name type="common">western corn rootworm</name>
    <dbReference type="NCBI Taxonomy" id="50390"/>
    <lineage>
        <taxon>Eukaryota</taxon>
        <taxon>Metazoa</taxon>
        <taxon>Ecdysozoa</taxon>
        <taxon>Arthropoda</taxon>
        <taxon>Hexapoda</taxon>
        <taxon>Insecta</taxon>
        <taxon>Pterygota</taxon>
        <taxon>Neoptera</taxon>
        <taxon>Endopterygota</taxon>
        <taxon>Coleoptera</taxon>
        <taxon>Polyphaga</taxon>
        <taxon>Cucujiformia</taxon>
        <taxon>Chrysomeloidea</taxon>
        <taxon>Chrysomelidae</taxon>
        <taxon>Galerucinae</taxon>
        <taxon>Diabroticina</taxon>
        <taxon>Diabroticites</taxon>
        <taxon>Diabrotica</taxon>
    </lineage>
</organism>
<evidence type="ECO:0000259" key="3">
    <source>
        <dbReference type="PROSITE" id="PS51915"/>
    </source>
</evidence>
<sequence>MDSGTAECRLCLSQKELVLVFNCDDEGPKKMNELILLTTGVEILENDVISKKICLNCSNTVIKMHEFREISSNSDRYLKEKLVELLKVTEMKIPNTDVTVTTRKQLIQEKQDDSNTNVPENTESNTLGQNKLDVSKEEDIDDFSHNSDVLRNVIVHESVSNLFSLHPNLKLRSGVLALDINPFVSLKLDAVEKYCNNNNINLKLGIQRPVNVNIVDKKTIPLPKNGFSDSNFRSETNILEDKESFKTPQSNQTMLNTTPFSIKLVDIQSKFKVDPINTSSNDPSKFKVVPKDFFKRTRESSESEVSVKDTQQGKFKKRKLLSSMQHFGCRFCKKKFRNSEYKRRHEQQCTIGYALNSKPYVELIRVDLDLKIRNKYLFNIRNKYLSNNTSFGQRKISPNEVIELSDNDESVLDSTTITSVATEPSSIEKMGNECETKSKNPPTIDILGDEKYLPRFEVSNTPNEVVPANVLPVQYLSTSIVRPTILIRNDSLLNGGDMYGSDIALVKELIQNSKQTVRYRLVTKNTSLQTLASKDITSTFTLKNMFSQLKLYKVPIKIRSGEHSVTTSKPEIETEKEVDGWHDIKPVLLTNTNSIVDINNMRLRPLRTKKKDSLWTYKIGTASSKQFNYELKKTNKKASFKAKNLKCSISSQTPQTIGNGVKENIIPDSSKMSLTQEENKVCSQNTSSTIITPPSTITPPNAVQTVFSQNNGTIIANVYNQSQVNLSQTLNSSVHMTNNYTEQIFTPDVLNNTSNVQQMFIPTNNTLNSHAGHLQILSHTLNNALVNNIDNNSQQMFIPLSSNSINSANCIPQLFGSSNGTVMAANNQSSILIPIMSPMVSDGSIPNLNVITPSPMVSDGSIPNFNVITPSPMVSDGSIPNFNVITQSPMVSDGSIPNLKAIAPRPMASDGSIPNLKVIAPKPMVSDCSIPNLNVITPSSMVSDGSIPNLNVITSSPMVSDGSISNLNVIGSLSTVPNPTNVGFTYSFSNNTQNTVSLVNNTPIIVNSSVGNCNITSNMFTSNEVQQNMLSSVNLAPNNITDSLSTSTSVVQSHTPVLSNNFTIPQPLIRVKNIYELK</sequence>
<keyword evidence="1" id="KW-0863">Zinc-finger</keyword>
<dbReference type="Proteomes" id="UP001652700">
    <property type="component" value="Unplaced"/>
</dbReference>
<keyword evidence="1" id="KW-0862">Zinc</keyword>
<name>A0ABM5KVU2_DIAVI</name>
<feature type="compositionally biased region" description="Polar residues" evidence="2">
    <location>
        <begin position="114"/>
        <end position="129"/>
    </location>
</feature>
<dbReference type="InterPro" id="IPR012934">
    <property type="entry name" value="Znf_AD"/>
</dbReference>
<feature type="binding site" evidence="1">
    <location>
        <position position="11"/>
    </location>
    <ligand>
        <name>Zn(2+)</name>
        <dbReference type="ChEBI" id="CHEBI:29105"/>
    </ligand>
</feature>
<feature type="region of interest" description="Disordered" evidence="2">
    <location>
        <begin position="107"/>
        <end position="131"/>
    </location>
</feature>
<evidence type="ECO:0000313" key="4">
    <source>
        <dbReference type="EnsemblMetazoa" id="XP_050514306.1"/>
    </source>
</evidence>
<dbReference type="GeneID" id="126889766"/>
<proteinExistence type="predicted"/>
<dbReference type="Pfam" id="PF07776">
    <property type="entry name" value="zf-AD"/>
    <property type="match status" value="1"/>
</dbReference>
<keyword evidence="5" id="KW-1185">Reference proteome</keyword>
<dbReference type="Gene3D" id="3.40.1800.20">
    <property type="match status" value="1"/>
</dbReference>
<feature type="binding site" evidence="1">
    <location>
        <position position="57"/>
    </location>
    <ligand>
        <name>Zn(2+)</name>
        <dbReference type="ChEBI" id="CHEBI:29105"/>
    </ligand>
</feature>
<accession>A0ABM5KVU2</accession>
<feature type="binding site" evidence="1">
    <location>
        <position position="8"/>
    </location>
    <ligand>
        <name>Zn(2+)</name>
        <dbReference type="ChEBI" id="CHEBI:29105"/>
    </ligand>
</feature>
<evidence type="ECO:0000256" key="1">
    <source>
        <dbReference type="PROSITE-ProRule" id="PRU01263"/>
    </source>
</evidence>
<evidence type="ECO:0000313" key="5">
    <source>
        <dbReference type="Proteomes" id="UP001652700"/>
    </source>
</evidence>
<feature type="domain" description="ZAD" evidence="3">
    <location>
        <begin position="6"/>
        <end position="81"/>
    </location>
</feature>
<dbReference type="SUPFAM" id="SSF57716">
    <property type="entry name" value="Glucocorticoid receptor-like (DNA-binding domain)"/>
    <property type="match status" value="1"/>
</dbReference>
<dbReference type="EnsemblMetazoa" id="XM_050658349.1">
    <property type="protein sequence ID" value="XP_050514306.1"/>
    <property type="gene ID" value="LOC126889766"/>
</dbReference>
<dbReference type="SMART" id="SM00868">
    <property type="entry name" value="zf-AD"/>
    <property type="match status" value="1"/>
</dbReference>
<evidence type="ECO:0000256" key="2">
    <source>
        <dbReference type="SAM" id="MobiDB-lite"/>
    </source>
</evidence>
<reference evidence="4" key="1">
    <citation type="submission" date="2025-05" db="UniProtKB">
        <authorList>
            <consortium name="EnsemblMetazoa"/>
        </authorList>
    </citation>
    <scope>IDENTIFICATION</scope>
</reference>
<protein>
    <recommendedName>
        <fullName evidence="3">ZAD domain-containing protein</fullName>
    </recommendedName>
</protein>
<keyword evidence="1" id="KW-0479">Metal-binding</keyword>
<dbReference type="RefSeq" id="XP_050514306.1">
    <property type="nucleotide sequence ID" value="XM_050658349.1"/>
</dbReference>